<dbReference type="Pfam" id="PF01663">
    <property type="entry name" value="Phosphodiest"/>
    <property type="match status" value="1"/>
</dbReference>
<dbReference type="HOGENOM" id="CLU_060497_0_0_9"/>
<sequence length="388" mass="43283">MVRKRISISISISILSLLVCFAFSLQARAEEATNKEKTGKEPKVTSKIFMIVIDGLQDETLQRTSAPNINGLATAGVRASKVISVFPDTTQASVASILTGMLPDNHKFIQTGDKLDGMSIQTLMQQKKIKTCFYGAEGELKHLAAKGGHTCNGPFDKKDELVINNLLNEWTKEQSYMNIILLPELRDIYKKSGVNSNEYKMAITKMDAQVGRLLKKLHDEDLYDSCMIILTGTLGAPPLIMKGLPFKSGTTIPPVSICDVAPTIGYLNGVKLDKTNGLVLWNSLNELDGQSNEYLLNERVKDLSSANTQLQEEMSRIQEEKLLVKSQKEIVAREKEDIQREIGVRDQKIDALENRIDLYHVIAFVFLGVVGVGYLALYHVLKKRFLMF</sequence>
<dbReference type="AlphaFoldDB" id="A4J6D7"/>
<keyword evidence="2" id="KW-0472">Membrane</keyword>
<dbReference type="InterPro" id="IPR017850">
    <property type="entry name" value="Alkaline_phosphatase_core_sf"/>
</dbReference>
<dbReference type="InterPro" id="IPR002591">
    <property type="entry name" value="Phosphodiest/P_Trfase"/>
</dbReference>
<dbReference type="RefSeq" id="WP_011878446.1">
    <property type="nucleotide sequence ID" value="NC_009253.1"/>
</dbReference>
<dbReference type="PANTHER" id="PTHR10151:SF120">
    <property type="entry name" value="BIS(5'-ADENOSYL)-TRIPHOSPHATASE"/>
    <property type="match status" value="1"/>
</dbReference>
<name>A4J6D7_DESRM</name>
<dbReference type="Proteomes" id="UP000001556">
    <property type="component" value="Chromosome"/>
</dbReference>
<dbReference type="EMBL" id="CP000612">
    <property type="protein sequence ID" value="ABO50640.1"/>
    <property type="molecule type" value="Genomic_DNA"/>
</dbReference>
<evidence type="ECO:0000256" key="3">
    <source>
        <dbReference type="SAM" id="SignalP"/>
    </source>
</evidence>
<feature type="chain" id="PRO_5002670705" evidence="3">
    <location>
        <begin position="30"/>
        <end position="388"/>
    </location>
</feature>
<dbReference type="GO" id="GO:0016787">
    <property type="term" value="F:hydrolase activity"/>
    <property type="evidence" value="ECO:0007669"/>
    <property type="project" value="UniProtKB-ARBA"/>
</dbReference>
<accession>A4J6D7</accession>
<feature type="signal peptide" evidence="3">
    <location>
        <begin position="1"/>
        <end position="29"/>
    </location>
</feature>
<evidence type="ECO:0000256" key="2">
    <source>
        <dbReference type="SAM" id="Phobius"/>
    </source>
</evidence>
<keyword evidence="1" id="KW-0175">Coiled coil</keyword>
<dbReference type="PANTHER" id="PTHR10151">
    <property type="entry name" value="ECTONUCLEOTIDE PYROPHOSPHATASE/PHOSPHODIESTERASE"/>
    <property type="match status" value="1"/>
</dbReference>
<keyword evidence="3" id="KW-0732">Signal</keyword>
<keyword evidence="2" id="KW-0812">Transmembrane</keyword>
<dbReference type="eggNOG" id="COG1524">
    <property type="taxonomic scope" value="Bacteria"/>
</dbReference>
<feature type="transmembrane region" description="Helical" evidence="2">
    <location>
        <begin position="358"/>
        <end position="381"/>
    </location>
</feature>
<keyword evidence="2" id="KW-1133">Transmembrane helix</keyword>
<dbReference type="SUPFAM" id="SSF53649">
    <property type="entry name" value="Alkaline phosphatase-like"/>
    <property type="match status" value="1"/>
</dbReference>
<keyword evidence="5" id="KW-1185">Reference proteome</keyword>
<dbReference type="OrthoDB" id="1785054at2"/>
<protein>
    <submittedName>
        <fullName evidence="4">Type I phosphodiesterase/nucleotide pyrophosphatase</fullName>
    </submittedName>
</protein>
<dbReference type="KEGG" id="drm:Dred_2123"/>
<organism evidence="4 5">
    <name type="scientific">Desulforamulus reducens (strain ATCC BAA-1160 / DSM 100696 / MI-1)</name>
    <name type="common">Desulfotomaculum reducens</name>
    <dbReference type="NCBI Taxonomy" id="349161"/>
    <lineage>
        <taxon>Bacteria</taxon>
        <taxon>Bacillati</taxon>
        <taxon>Bacillota</taxon>
        <taxon>Clostridia</taxon>
        <taxon>Eubacteriales</taxon>
        <taxon>Peptococcaceae</taxon>
        <taxon>Desulforamulus</taxon>
    </lineage>
</organism>
<gene>
    <name evidence="4" type="ordered locus">Dred_2123</name>
</gene>
<evidence type="ECO:0000256" key="1">
    <source>
        <dbReference type="SAM" id="Coils"/>
    </source>
</evidence>
<evidence type="ECO:0000313" key="4">
    <source>
        <dbReference type="EMBL" id="ABO50640.1"/>
    </source>
</evidence>
<evidence type="ECO:0000313" key="5">
    <source>
        <dbReference type="Proteomes" id="UP000001556"/>
    </source>
</evidence>
<feature type="coiled-coil region" evidence="1">
    <location>
        <begin position="300"/>
        <end position="355"/>
    </location>
</feature>
<reference evidence="4 5" key="1">
    <citation type="submission" date="2007-03" db="EMBL/GenBank/DDBJ databases">
        <title>Complete sequence of Desulfotomaculum reducens MI-1.</title>
        <authorList>
            <consortium name="US DOE Joint Genome Institute"/>
            <person name="Copeland A."/>
            <person name="Lucas S."/>
            <person name="Lapidus A."/>
            <person name="Barry K."/>
            <person name="Detter J.C."/>
            <person name="Glavina del Rio T."/>
            <person name="Hammon N."/>
            <person name="Israni S."/>
            <person name="Dalin E."/>
            <person name="Tice H."/>
            <person name="Pitluck S."/>
            <person name="Sims D."/>
            <person name="Brettin T."/>
            <person name="Bruce D."/>
            <person name="Han C."/>
            <person name="Tapia R."/>
            <person name="Schmutz J."/>
            <person name="Larimer F."/>
            <person name="Land M."/>
            <person name="Hauser L."/>
            <person name="Kyrpides N."/>
            <person name="Kim E."/>
            <person name="Tebo B.M."/>
            <person name="Richardson P."/>
        </authorList>
    </citation>
    <scope>NUCLEOTIDE SEQUENCE [LARGE SCALE GENOMIC DNA]</scope>
    <source>
        <strain evidence="4 5">MI-1</strain>
    </source>
</reference>
<dbReference type="Gene3D" id="3.40.720.10">
    <property type="entry name" value="Alkaline Phosphatase, subunit A"/>
    <property type="match status" value="1"/>
</dbReference>
<proteinExistence type="predicted"/>